<evidence type="ECO:0000313" key="6">
    <source>
        <dbReference type="Proteomes" id="UP000237684"/>
    </source>
</evidence>
<comment type="similarity">
    <text evidence="3">Belongs to the HAD-like hydrolase superfamily. CbbY/CbbZ/Gph/YieH family.</text>
</comment>
<dbReference type="Proteomes" id="UP000237684">
    <property type="component" value="Unassembled WGS sequence"/>
</dbReference>
<comment type="catalytic activity">
    <reaction evidence="1">
        <text>2-phosphoglycolate + H2O = glycolate + phosphate</text>
        <dbReference type="Rhea" id="RHEA:14369"/>
        <dbReference type="ChEBI" id="CHEBI:15377"/>
        <dbReference type="ChEBI" id="CHEBI:29805"/>
        <dbReference type="ChEBI" id="CHEBI:43474"/>
        <dbReference type="ChEBI" id="CHEBI:58033"/>
        <dbReference type="EC" id="3.1.3.18"/>
    </reaction>
</comment>
<dbReference type="CDD" id="cd01427">
    <property type="entry name" value="HAD_like"/>
    <property type="match status" value="1"/>
</dbReference>
<evidence type="ECO:0000256" key="2">
    <source>
        <dbReference type="ARBA" id="ARBA00004818"/>
    </source>
</evidence>
<reference evidence="5 6" key="1">
    <citation type="journal article" date="2018" name="Syst. Appl. Microbiol.">
        <title>Abditibacterium utsteinense sp. nov., the first cultivated member of candidate phylum FBP, isolated from ice-free Antarctic soil samples.</title>
        <authorList>
            <person name="Tahon G."/>
            <person name="Tytgat B."/>
            <person name="Lebbe L."/>
            <person name="Carlier A."/>
            <person name="Willems A."/>
        </authorList>
    </citation>
    <scope>NUCLEOTIDE SEQUENCE [LARGE SCALE GENOMIC DNA]</scope>
    <source>
        <strain evidence="5 6">LMG 29911</strain>
    </source>
</reference>
<keyword evidence="6" id="KW-1185">Reference proteome</keyword>
<dbReference type="EMBL" id="NIGF01000005">
    <property type="protein sequence ID" value="PQV64402.1"/>
    <property type="molecule type" value="Genomic_DNA"/>
</dbReference>
<gene>
    <name evidence="5" type="ORF">B1R32_10583</name>
</gene>
<protein>
    <recommendedName>
        <fullName evidence="4">phosphoglycolate phosphatase</fullName>
        <ecNumber evidence="4">3.1.3.18</ecNumber>
    </recommendedName>
</protein>
<dbReference type="GO" id="GO:0008967">
    <property type="term" value="F:phosphoglycolate phosphatase activity"/>
    <property type="evidence" value="ECO:0007669"/>
    <property type="project" value="UniProtKB-EC"/>
</dbReference>
<dbReference type="InParanoid" id="A0A2S8SUC2"/>
<accession>A0A2S8SUC2</accession>
<dbReference type="InterPro" id="IPR036412">
    <property type="entry name" value="HAD-like_sf"/>
</dbReference>
<evidence type="ECO:0000313" key="5">
    <source>
        <dbReference type="EMBL" id="PQV64402.1"/>
    </source>
</evidence>
<dbReference type="RefSeq" id="WP_105483194.1">
    <property type="nucleotide sequence ID" value="NZ_NIGF01000005.1"/>
</dbReference>
<dbReference type="EC" id="3.1.3.18" evidence="4"/>
<dbReference type="PANTHER" id="PTHR43434">
    <property type="entry name" value="PHOSPHOGLYCOLATE PHOSPHATASE"/>
    <property type="match status" value="1"/>
</dbReference>
<dbReference type="PANTHER" id="PTHR43434:SF1">
    <property type="entry name" value="PHOSPHOGLYCOLATE PHOSPHATASE"/>
    <property type="match status" value="1"/>
</dbReference>
<organism evidence="5 6">
    <name type="scientific">Abditibacterium utsteinense</name>
    <dbReference type="NCBI Taxonomy" id="1960156"/>
    <lineage>
        <taxon>Bacteria</taxon>
        <taxon>Pseudomonadati</taxon>
        <taxon>Abditibacteriota</taxon>
        <taxon>Abditibacteriia</taxon>
        <taxon>Abditibacteriales</taxon>
        <taxon>Abditibacteriaceae</taxon>
        <taxon>Abditibacterium</taxon>
    </lineage>
</organism>
<evidence type="ECO:0000256" key="1">
    <source>
        <dbReference type="ARBA" id="ARBA00000830"/>
    </source>
</evidence>
<comment type="pathway">
    <text evidence="2">Organic acid metabolism; glycolate biosynthesis; glycolate from 2-phosphoglycolate: step 1/1.</text>
</comment>
<evidence type="ECO:0000256" key="3">
    <source>
        <dbReference type="ARBA" id="ARBA00006171"/>
    </source>
</evidence>
<dbReference type="Gene3D" id="3.40.50.1000">
    <property type="entry name" value="HAD superfamily/HAD-like"/>
    <property type="match status" value="1"/>
</dbReference>
<dbReference type="GO" id="GO:0006281">
    <property type="term" value="P:DNA repair"/>
    <property type="evidence" value="ECO:0007669"/>
    <property type="project" value="TreeGrafter"/>
</dbReference>
<proteinExistence type="inferred from homology"/>
<keyword evidence="5" id="KW-0378">Hydrolase</keyword>
<sequence>MSELFIKQELFKLLPSCDAILFDIDGVLLDVSQSFRAAICDTLQFFCVNHLELTDNHPLLTSEETEFFKFAGGFNDDCDLTNAAVMLIAAKMAQTDARDTQSIHEMAPTWREYTDAIKRAGGGLVRAEGVILEMLTSGQRRNFALAINFKLVTRLFQEFYAGDEACHELYGFKPEYVHVDGYYKRETLLIDPSLLPAKLKYGVVTGRSIPETRLALSQAKLLQKIPENGWITPEIGFKKPDGHTLILARDRLDFKNGVYIGDIMDDLKTVLNYRELKGAGKGRIAAAIALSGPSGGAHKQQFLEAGADIVTPDVNTILGYLKAVVK</sequence>
<dbReference type="AlphaFoldDB" id="A0A2S8SUC2"/>
<name>A0A2S8SUC2_9BACT</name>
<comment type="caution">
    <text evidence="5">The sequence shown here is derived from an EMBL/GenBank/DDBJ whole genome shotgun (WGS) entry which is preliminary data.</text>
</comment>
<dbReference type="SUPFAM" id="SSF56784">
    <property type="entry name" value="HAD-like"/>
    <property type="match status" value="1"/>
</dbReference>
<evidence type="ECO:0000256" key="4">
    <source>
        <dbReference type="ARBA" id="ARBA00013078"/>
    </source>
</evidence>
<dbReference type="InterPro" id="IPR023214">
    <property type="entry name" value="HAD_sf"/>
</dbReference>
<dbReference type="OrthoDB" id="9813612at2"/>
<dbReference type="InterPro" id="IPR050155">
    <property type="entry name" value="HAD-like_hydrolase_sf"/>
</dbReference>